<dbReference type="PANTHER" id="PTHR30204">
    <property type="entry name" value="REDOX-CYCLING DRUG-SENSING TRANSCRIPTIONAL ACTIVATOR SOXR"/>
    <property type="match status" value="1"/>
</dbReference>
<dbReference type="Gene3D" id="1.10.1660.10">
    <property type="match status" value="1"/>
</dbReference>
<dbReference type="InterPro" id="IPR047057">
    <property type="entry name" value="MerR_fam"/>
</dbReference>
<evidence type="ECO:0000256" key="2">
    <source>
        <dbReference type="SAM" id="Coils"/>
    </source>
</evidence>
<evidence type="ECO:0000313" key="4">
    <source>
        <dbReference type="EMBL" id="ALO43762.1"/>
    </source>
</evidence>
<organism evidence="4 5">
    <name type="scientific">Pseudoalteromonas phenolica</name>
    <dbReference type="NCBI Taxonomy" id="161398"/>
    <lineage>
        <taxon>Bacteria</taxon>
        <taxon>Pseudomonadati</taxon>
        <taxon>Pseudomonadota</taxon>
        <taxon>Gammaproteobacteria</taxon>
        <taxon>Alteromonadales</taxon>
        <taxon>Pseudoalteromonadaceae</taxon>
        <taxon>Pseudoalteromonas</taxon>
    </lineage>
</organism>
<name>A0A0S2K721_9GAMM</name>
<dbReference type="PANTHER" id="PTHR30204:SF97">
    <property type="entry name" value="MERR FAMILY REGULATORY PROTEIN"/>
    <property type="match status" value="1"/>
</dbReference>
<dbReference type="PATRIC" id="fig|161398.10.peg.3348"/>
<keyword evidence="1" id="KW-0238">DNA-binding</keyword>
<dbReference type="PROSITE" id="PS50937">
    <property type="entry name" value="HTH_MERR_2"/>
    <property type="match status" value="1"/>
</dbReference>
<dbReference type="EMBL" id="CP013187">
    <property type="protein sequence ID" value="ALO43762.1"/>
    <property type="molecule type" value="Genomic_DNA"/>
</dbReference>
<keyword evidence="5" id="KW-1185">Reference proteome</keyword>
<dbReference type="GO" id="GO:0003700">
    <property type="term" value="F:DNA-binding transcription factor activity"/>
    <property type="evidence" value="ECO:0007669"/>
    <property type="project" value="InterPro"/>
</dbReference>
<dbReference type="OrthoDB" id="9802039at2"/>
<dbReference type="RefSeq" id="WP_058031403.1">
    <property type="nucleotide sequence ID" value="NZ_CP013187.1"/>
</dbReference>
<feature type="coiled-coil region" evidence="2">
    <location>
        <begin position="74"/>
        <end position="101"/>
    </location>
</feature>
<reference evidence="4 5" key="1">
    <citation type="submission" date="2015-11" db="EMBL/GenBank/DDBJ databases">
        <authorList>
            <person name="Zhang Y."/>
            <person name="Guo Z."/>
        </authorList>
    </citation>
    <scope>NUCLEOTIDE SEQUENCE [LARGE SCALE GENOMIC DNA]</scope>
    <source>
        <strain evidence="4 5">KCTC 12086</strain>
    </source>
</reference>
<dbReference type="STRING" id="161398.PP2015_3285"/>
<sequence length="133" mass="15016">MKEKTLDIGEVAKLSGFSAATLRYYEQRGLIKAVARKGLRRQFDGAVLEKLTLISLGRLANLSLDEIAGMFGEKSQLEINRAKLRLKAQEVDEQITRLKATRDSLLHVAECPAEHHLQCPKFQKLMRVANKLK</sequence>
<dbReference type="Proteomes" id="UP000061457">
    <property type="component" value="Chromosome I"/>
</dbReference>
<dbReference type="InterPro" id="IPR009061">
    <property type="entry name" value="DNA-bd_dom_put_sf"/>
</dbReference>
<protein>
    <submittedName>
        <fullName evidence="4">MerR family transcriptional regulator</fullName>
    </submittedName>
</protein>
<evidence type="ECO:0000259" key="3">
    <source>
        <dbReference type="PROSITE" id="PS50937"/>
    </source>
</evidence>
<evidence type="ECO:0000256" key="1">
    <source>
        <dbReference type="ARBA" id="ARBA00023125"/>
    </source>
</evidence>
<dbReference type="Pfam" id="PF13411">
    <property type="entry name" value="MerR_1"/>
    <property type="match status" value="1"/>
</dbReference>
<dbReference type="KEGG" id="pphe:PP2015_3285"/>
<feature type="domain" description="HTH merR-type" evidence="3">
    <location>
        <begin position="5"/>
        <end position="73"/>
    </location>
</feature>
<dbReference type="SUPFAM" id="SSF46955">
    <property type="entry name" value="Putative DNA-binding domain"/>
    <property type="match status" value="1"/>
</dbReference>
<dbReference type="AlphaFoldDB" id="A0A0S2K721"/>
<dbReference type="CDD" id="cd04781">
    <property type="entry name" value="HTH_MerR-like_sg6"/>
    <property type="match status" value="1"/>
</dbReference>
<dbReference type="GO" id="GO:0003677">
    <property type="term" value="F:DNA binding"/>
    <property type="evidence" value="ECO:0007669"/>
    <property type="project" value="UniProtKB-KW"/>
</dbReference>
<dbReference type="InterPro" id="IPR000551">
    <property type="entry name" value="MerR-type_HTH_dom"/>
</dbReference>
<evidence type="ECO:0000313" key="5">
    <source>
        <dbReference type="Proteomes" id="UP000061457"/>
    </source>
</evidence>
<keyword evidence="2" id="KW-0175">Coiled coil</keyword>
<gene>
    <name evidence="4" type="ORF">PP2015_3285</name>
</gene>
<dbReference type="SMART" id="SM00422">
    <property type="entry name" value="HTH_MERR"/>
    <property type="match status" value="1"/>
</dbReference>
<proteinExistence type="predicted"/>
<accession>A0A0S2K721</accession>
<dbReference type="PRINTS" id="PR00040">
    <property type="entry name" value="HTHMERR"/>
</dbReference>